<accession>A0A9P0MFD9</accession>
<sequence>MRSNDGGQYLVIWKSIRYAEGAPVSWSSLYMMFAAMISKCEKLVDVEYHRLPQLRSNDYGSFNFLARFDKLVESEDVSSIDILRVQYLGHFFVVEFDEVSHVFSPGGAIRVDVDQEEKILSWWAVLDQLEVNE</sequence>
<dbReference type="AlphaFoldDB" id="A0A9P0MFD9"/>
<name>A0A9P0MFD9_ACAOB</name>
<protein>
    <submittedName>
        <fullName evidence="1">Uncharacterized protein</fullName>
    </submittedName>
</protein>
<keyword evidence="2" id="KW-1185">Reference proteome</keyword>
<dbReference type="Proteomes" id="UP001152888">
    <property type="component" value="Unassembled WGS sequence"/>
</dbReference>
<comment type="caution">
    <text evidence="1">The sequence shown here is derived from an EMBL/GenBank/DDBJ whole genome shotgun (WGS) entry which is preliminary data.</text>
</comment>
<gene>
    <name evidence="1" type="ORF">ACAOBT_LOCUS33217</name>
</gene>
<organism evidence="1 2">
    <name type="scientific">Acanthoscelides obtectus</name>
    <name type="common">Bean weevil</name>
    <name type="synonym">Bruchus obtectus</name>
    <dbReference type="NCBI Taxonomy" id="200917"/>
    <lineage>
        <taxon>Eukaryota</taxon>
        <taxon>Metazoa</taxon>
        <taxon>Ecdysozoa</taxon>
        <taxon>Arthropoda</taxon>
        <taxon>Hexapoda</taxon>
        <taxon>Insecta</taxon>
        <taxon>Pterygota</taxon>
        <taxon>Neoptera</taxon>
        <taxon>Endopterygota</taxon>
        <taxon>Coleoptera</taxon>
        <taxon>Polyphaga</taxon>
        <taxon>Cucujiformia</taxon>
        <taxon>Chrysomeloidea</taxon>
        <taxon>Chrysomelidae</taxon>
        <taxon>Bruchinae</taxon>
        <taxon>Bruchini</taxon>
        <taxon>Acanthoscelides</taxon>
    </lineage>
</organism>
<reference evidence="1" key="1">
    <citation type="submission" date="2022-03" db="EMBL/GenBank/DDBJ databases">
        <authorList>
            <person name="Sayadi A."/>
        </authorList>
    </citation>
    <scope>NUCLEOTIDE SEQUENCE</scope>
</reference>
<dbReference type="OrthoDB" id="190089at2759"/>
<evidence type="ECO:0000313" key="1">
    <source>
        <dbReference type="EMBL" id="CAH2013104.1"/>
    </source>
</evidence>
<proteinExistence type="predicted"/>
<dbReference type="EMBL" id="CAKOFQ010008272">
    <property type="protein sequence ID" value="CAH2013104.1"/>
    <property type="molecule type" value="Genomic_DNA"/>
</dbReference>
<evidence type="ECO:0000313" key="2">
    <source>
        <dbReference type="Proteomes" id="UP001152888"/>
    </source>
</evidence>